<dbReference type="Gene3D" id="3.40.50.200">
    <property type="entry name" value="Peptidase S8/S53 domain"/>
    <property type="match status" value="1"/>
</dbReference>
<dbReference type="PRINTS" id="PR00723">
    <property type="entry name" value="SUBTILISIN"/>
</dbReference>
<dbReference type="Gene3D" id="3.30.70.80">
    <property type="entry name" value="Peptidase S8 propeptide/proteinase inhibitor I9"/>
    <property type="match status" value="1"/>
</dbReference>
<feature type="active site" description="Charge relay system" evidence="8 9">
    <location>
        <position position="144"/>
    </location>
</feature>
<dbReference type="Pfam" id="PF05922">
    <property type="entry name" value="Inhibitor_I9"/>
    <property type="match status" value="1"/>
</dbReference>
<feature type="signal peptide" evidence="11">
    <location>
        <begin position="1"/>
        <end position="22"/>
    </location>
</feature>
<dbReference type="AlphaFoldDB" id="W9S9B2"/>
<dbReference type="FunFam" id="3.40.50.200:FF:000006">
    <property type="entry name" value="Subtilisin-like protease SBT1.5"/>
    <property type="match status" value="1"/>
</dbReference>
<feature type="active site" description="Charge relay system" evidence="8 9">
    <location>
        <position position="221"/>
    </location>
</feature>
<evidence type="ECO:0000256" key="2">
    <source>
        <dbReference type="ARBA" id="ARBA00011073"/>
    </source>
</evidence>
<dbReference type="Pfam" id="PF00082">
    <property type="entry name" value="Peptidase_S8"/>
    <property type="match status" value="1"/>
</dbReference>
<comment type="subcellular location">
    <subcellularLocation>
        <location evidence="1">Secreted</location>
    </subcellularLocation>
</comment>
<evidence type="ECO:0000256" key="3">
    <source>
        <dbReference type="ARBA" id="ARBA00022525"/>
    </source>
</evidence>
<feature type="chain" id="PRO_5004930205" evidence="11">
    <location>
        <begin position="23"/>
        <end position="803"/>
    </location>
</feature>
<feature type="active site" description="Charge relay system" evidence="8 9">
    <location>
        <position position="556"/>
    </location>
</feature>
<evidence type="ECO:0000256" key="6">
    <source>
        <dbReference type="ARBA" id="ARBA00022801"/>
    </source>
</evidence>
<feature type="region of interest" description="Disordered" evidence="10">
    <location>
        <begin position="783"/>
        <end position="803"/>
    </location>
</feature>
<dbReference type="GO" id="GO:0005576">
    <property type="term" value="C:extracellular region"/>
    <property type="evidence" value="ECO:0007669"/>
    <property type="project" value="UniProtKB-SubCell"/>
</dbReference>
<dbReference type="FunFam" id="2.60.40.2310:FF:000001">
    <property type="entry name" value="Subtilisin-like protease SBT1.5"/>
    <property type="match status" value="1"/>
</dbReference>
<feature type="domain" description="Peptidase S8/S53" evidence="12">
    <location>
        <begin position="135"/>
        <end position="596"/>
    </location>
</feature>
<evidence type="ECO:0000256" key="1">
    <source>
        <dbReference type="ARBA" id="ARBA00004613"/>
    </source>
</evidence>
<evidence type="ECO:0000256" key="4">
    <source>
        <dbReference type="ARBA" id="ARBA00022670"/>
    </source>
</evidence>
<proteinExistence type="inferred from homology"/>
<dbReference type="InterPro" id="IPR041469">
    <property type="entry name" value="Subtilisin-like_FN3"/>
</dbReference>
<dbReference type="InterPro" id="IPR015500">
    <property type="entry name" value="Peptidase_S8_subtilisin-rel"/>
</dbReference>
<dbReference type="InterPro" id="IPR036852">
    <property type="entry name" value="Peptidase_S8/S53_dom_sf"/>
</dbReference>
<dbReference type="FunFam" id="3.30.70.80:FF:000002">
    <property type="entry name" value="Subtilisin-like protease SBT5.3"/>
    <property type="match status" value="1"/>
</dbReference>
<keyword evidence="7 9" id="KW-0720">Serine protease</keyword>
<gene>
    <name evidence="15" type="ORF">L484_005074</name>
</gene>
<dbReference type="GO" id="GO:0009609">
    <property type="term" value="P:response to symbiotic bacterium"/>
    <property type="evidence" value="ECO:0007669"/>
    <property type="project" value="UniProtKB-ARBA"/>
</dbReference>
<name>W9S9B2_9ROSA</name>
<evidence type="ECO:0000313" key="15">
    <source>
        <dbReference type="EMBL" id="EXB94818.1"/>
    </source>
</evidence>
<dbReference type="CDD" id="cd02120">
    <property type="entry name" value="PA_subtilisin_like"/>
    <property type="match status" value="1"/>
</dbReference>
<feature type="compositionally biased region" description="Acidic residues" evidence="10">
    <location>
        <begin position="789"/>
        <end position="803"/>
    </location>
</feature>
<dbReference type="InterPro" id="IPR023828">
    <property type="entry name" value="Peptidase_S8_Ser-AS"/>
</dbReference>
<dbReference type="PROSITE" id="PS00138">
    <property type="entry name" value="SUBTILASE_SER"/>
    <property type="match status" value="1"/>
</dbReference>
<keyword evidence="4 9" id="KW-0645">Protease</keyword>
<keyword evidence="6 9" id="KW-0378">Hydrolase</keyword>
<organism evidence="15 16">
    <name type="scientific">Morus notabilis</name>
    <dbReference type="NCBI Taxonomy" id="981085"/>
    <lineage>
        <taxon>Eukaryota</taxon>
        <taxon>Viridiplantae</taxon>
        <taxon>Streptophyta</taxon>
        <taxon>Embryophyta</taxon>
        <taxon>Tracheophyta</taxon>
        <taxon>Spermatophyta</taxon>
        <taxon>Magnoliopsida</taxon>
        <taxon>eudicotyledons</taxon>
        <taxon>Gunneridae</taxon>
        <taxon>Pentapetalae</taxon>
        <taxon>rosids</taxon>
        <taxon>fabids</taxon>
        <taxon>Rosales</taxon>
        <taxon>Moraceae</taxon>
        <taxon>Moreae</taxon>
        <taxon>Morus</taxon>
    </lineage>
</organism>
<evidence type="ECO:0000256" key="7">
    <source>
        <dbReference type="ARBA" id="ARBA00022825"/>
    </source>
</evidence>
<dbReference type="GO" id="GO:0004252">
    <property type="term" value="F:serine-type endopeptidase activity"/>
    <property type="evidence" value="ECO:0007669"/>
    <property type="project" value="UniProtKB-UniRule"/>
</dbReference>
<dbReference type="InterPro" id="IPR000209">
    <property type="entry name" value="Peptidase_S8/S53_dom"/>
</dbReference>
<evidence type="ECO:0000256" key="11">
    <source>
        <dbReference type="SAM" id="SignalP"/>
    </source>
</evidence>
<evidence type="ECO:0000256" key="8">
    <source>
        <dbReference type="PIRSR" id="PIRSR615500-1"/>
    </source>
</evidence>
<protein>
    <submittedName>
        <fullName evidence="15">Subtilisin-like protease</fullName>
    </submittedName>
</protein>
<keyword evidence="3" id="KW-0964">Secreted</keyword>
<keyword evidence="16" id="KW-1185">Reference proteome</keyword>
<reference evidence="16" key="1">
    <citation type="submission" date="2013-01" db="EMBL/GenBank/DDBJ databases">
        <title>Draft Genome Sequence of a Mulberry Tree, Morus notabilis C.K. Schneid.</title>
        <authorList>
            <person name="He N."/>
            <person name="Zhao S."/>
        </authorList>
    </citation>
    <scope>NUCLEOTIDE SEQUENCE</scope>
</reference>
<dbReference type="InterPro" id="IPR010259">
    <property type="entry name" value="S8pro/Inhibitor_I9"/>
</dbReference>
<evidence type="ECO:0000256" key="10">
    <source>
        <dbReference type="SAM" id="MobiDB-lite"/>
    </source>
</evidence>
<dbReference type="InterPro" id="IPR037045">
    <property type="entry name" value="S8pro/Inhibitor_I9_sf"/>
</dbReference>
<dbReference type="Pfam" id="PF17766">
    <property type="entry name" value="fn3_6"/>
    <property type="match status" value="1"/>
</dbReference>
<dbReference type="CDD" id="cd04852">
    <property type="entry name" value="Peptidases_S8_3"/>
    <property type="match status" value="1"/>
</dbReference>
<feature type="domain" description="Subtilisin-like protease fibronectin type-III" evidence="14">
    <location>
        <begin position="676"/>
        <end position="773"/>
    </location>
</feature>
<dbReference type="EMBL" id="KE345179">
    <property type="protein sequence ID" value="EXB94818.1"/>
    <property type="molecule type" value="Genomic_DNA"/>
</dbReference>
<dbReference type="InterPro" id="IPR034197">
    <property type="entry name" value="Peptidases_S8_3"/>
</dbReference>
<dbReference type="PROSITE" id="PS51892">
    <property type="entry name" value="SUBTILASE"/>
    <property type="match status" value="1"/>
</dbReference>
<accession>W9S9B2</accession>
<evidence type="ECO:0000256" key="9">
    <source>
        <dbReference type="PROSITE-ProRule" id="PRU01240"/>
    </source>
</evidence>
<feature type="domain" description="Inhibitor I9" evidence="13">
    <location>
        <begin position="28"/>
        <end position="107"/>
    </location>
</feature>
<evidence type="ECO:0000256" key="5">
    <source>
        <dbReference type="ARBA" id="ARBA00022729"/>
    </source>
</evidence>
<dbReference type="eggNOG" id="ENOG502QVIY">
    <property type="taxonomic scope" value="Eukaryota"/>
</dbReference>
<dbReference type="GO" id="GO:0006508">
    <property type="term" value="P:proteolysis"/>
    <property type="evidence" value="ECO:0007669"/>
    <property type="project" value="UniProtKB-KW"/>
</dbReference>
<sequence>MATNFQCFWGLLLLISLYVIHSSPTPHVYIVYLGRKCHDDPKLTSKHHVQLLSSVFSSEEDAKQSMLYSYKHSFSGFSTILNSSQAAVLAKRKEVISLFKSKMMHSHTTRSWDFLGLSLTNTYKHHTTPLQLAYGHDIIVGIIDSGVWPESDSFKEEPGMKPIPSRWRGECERGEKFNPKKDCNRKLIGARYYSGGFEAEYGSLLERNISEYRSARDFAGHGTHTASTAAGSIAKGASFQGLAKGIARGGAPRARVAVYKACWGYELICSDADVLKAFDDALWDGVDVISASFGRNPPFDGLFNYSSAIGSFHAMQVGVTVVLSAGNSGPTPGLVSNVQPWAISVAASSIDRTYPTRIVVEGNYVVVGESFSFIDKPITKRLVIPTNYFSDSICNESSALINMTRPGRVLLCFSDTGGVSITFGDAVRAALKIKASALIFAEPVPRPEGPDLIPTIRIDFIQGDQLRKYQQTFTDGIPKVKIGPTKAVIRKSVAPRVAYFSSRGPSSIEPDILKPDISAPGLNILAAWPTKTPPIPGNGIIDDNRTVEWNFQSGTSMSCPHVSGIVALLKSAHPNWSPAALRSALMTTAYTRDNSLDEILSDGSPTKVSDPFDIGAGHVDPVRAMDPGLVYDMKTSDHILFLCNLGYTQEQIQVLLLPCPSPDLIRCPKSRKPNFNLNYPSITVSNLRSTVTIKRTVRNVGPCKCALYFSSVVEPNGVQVVVWPKVLFFSWFREEVTYHVTLIPRKKSQGRYDFGEIVWSDYSSHKVTSPLVVRVNTFDTTSTTSAAHEEDDDDDDDQLISEA</sequence>
<evidence type="ECO:0000313" key="16">
    <source>
        <dbReference type="Proteomes" id="UP000030645"/>
    </source>
</evidence>
<evidence type="ECO:0000259" key="13">
    <source>
        <dbReference type="Pfam" id="PF05922"/>
    </source>
</evidence>
<evidence type="ECO:0000259" key="14">
    <source>
        <dbReference type="Pfam" id="PF17766"/>
    </source>
</evidence>
<keyword evidence="5 11" id="KW-0732">Signal</keyword>
<comment type="similarity">
    <text evidence="2 9">Belongs to the peptidase S8 family.</text>
</comment>
<dbReference type="Gene3D" id="2.60.40.2310">
    <property type="match status" value="1"/>
</dbReference>
<dbReference type="PANTHER" id="PTHR10795">
    <property type="entry name" value="PROPROTEIN CONVERTASE SUBTILISIN/KEXIN"/>
    <property type="match status" value="1"/>
</dbReference>
<dbReference type="SUPFAM" id="SSF52743">
    <property type="entry name" value="Subtilisin-like"/>
    <property type="match status" value="1"/>
</dbReference>
<evidence type="ECO:0000259" key="12">
    <source>
        <dbReference type="Pfam" id="PF00082"/>
    </source>
</evidence>
<dbReference type="Gene3D" id="3.50.30.30">
    <property type="match status" value="1"/>
</dbReference>
<dbReference type="InterPro" id="IPR045051">
    <property type="entry name" value="SBT"/>
</dbReference>
<dbReference type="Proteomes" id="UP000030645">
    <property type="component" value="Unassembled WGS sequence"/>
</dbReference>